<gene>
    <name evidence="15" type="ORF">NEZAVI_LOCUS3042</name>
</gene>
<evidence type="ECO:0000313" key="15">
    <source>
        <dbReference type="EMBL" id="CAH1392176.1"/>
    </source>
</evidence>
<comment type="similarity">
    <text evidence="4 14">Belongs to the cytochrome P450 family.</text>
</comment>
<name>A0A9P0H226_NEZVI</name>
<evidence type="ECO:0000256" key="8">
    <source>
        <dbReference type="ARBA" id="ARBA00022848"/>
    </source>
</evidence>
<dbReference type="PRINTS" id="PR00463">
    <property type="entry name" value="EP450I"/>
</dbReference>
<evidence type="ECO:0000256" key="3">
    <source>
        <dbReference type="ARBA" id="ARBA00004406"/>
    </source>
</evidence>
<dbReference type="InterPro" id="IPR036396">
    <property type="entry name" value="Cyt_P450_sf"/>
</dbReference>
<keyword evidence="10 13" id="KW-0408">Iron</keyword>
<dbReference type="PROSITE" id="PS00086">
    <property type="entry name" value="CYTOCHROME_P450"/>
    <property type="match status" value="1"/>
</dbReference>
<dbReference type="Proteomes" id="UP001152798">
    <property type="component" value="Chromosome 1"/>
</dbReference>
<dbReference type="GO" id="GO:0004497">
    <property type="term" value="F:monooxygenase activity"/>
    <property type="evidence" value="ECO:0007669"/>
    <property type="project" value="UniProtKB-KW"/>
</dbReference>
<dbReference type="Pfam" id="PF00067">
    <property type="entry name" value="p450"/>
    <property type="match status" value="1"/>
</dbReference>
<comment type="subcellular location">
    <subcellularLocation>
        <location evidence="3">Endoplasmic reticulum membrane</location>
        <topology evidence="3">Peripheral membrane protein</topology>
    </subcellularLocation>
    <subcellularLocation>
        <location evidence="2">Microsome membrane</location>
        <topology evidence="2">Peripheral membrane protein</topology>
    </subcellularLocation>
</comment>
<proteinExistence type="inferred from homology"/>
<evidence type="ECO:0000313" key="16">
    <source>
        <dbReference type="Proteomes" id="UP001152798"/>
    </source>
</evidence>
<dbReference type="CDD" id="cd11056">
    <property type="entry name" value="CYP6-like"/>
    <property type="match status" value="1"/>
</dbReference>
<organism evidence="15 16">
    <name type="scientific">Nezara viridula</name>
    <name type="common">Southern green stink bug</name>
    <name type="synonym">Cimex viridulus</name>
    <dbReference type="NCBI Taxonomy" id="85310"/>
    <lineage>
        <taxon>Eukaryota</taxon>
        <taxon>Metazoa</taxon>
        <taxon>Ecdysozoa</taxon>
        <taxon>Arthropoda</taxon>
        <taxon>Hexapoda</taxon>
        <taxon>Insecta</taxon>
        <taxon>Pterygota</taxon>
        <taxon>Neoptera</taxon>
        <taxon>Paraneoptera</taxon>
        <taxon>Hemiptera</taxon>
        <taxon>Heteroptera</taxon>
        <taxon>Panheteroptera</taxon>
        <taxon>Pentatomomorpha</taxon>
        <taxon>Pentatomoidea</taxon>
        <taxon>Pentatomidae</taxon>
        <taxon>Pentatominae</taxon>
        <taxon>Nezara</taxon>
    </lineage>
</organism>
<dbReference type="PRINTS" id="PR00385">
    <property type="entry name" value="P450"/>
</dbReference>
<keyword evidence="8" id="KW-0492">Microsome</keyword>
<dbReference type="OrthoDB" id="2789670at2759"/>
<evidence type="ECO:0000256" key="9">
    <source>
        <dbReference type="ARBA" id="ARBA00023002"/>
    </source>
</evidence>
<keyword evidence="6 13" id="KW-0479">Metal-binding</keyword>
<dbReference type="FunFam" id="1.10.630.10:FF:000042">
    <property type="entry name" value="Cytochrome P450"/>
    <property type="match status" value="1"/>
</dbReference>
<evidence type="ECO:0008006" key="17">
    <source>
        <dbReference type="Google" id="ProtNLM"/>
    </source>
</evidence>
<protein>
    <recommendedName>
        <fullName evidence="17">Cytochrome P450</fullName>
    </recommendedName>
</protein>
<evidence type="ECO:0000256" key="11">
    <source>
        <dbReference type="ARBA" id="ARBA00023033"/>
    </source>
</evidence>
<keyword evidence="7" id="KW-0256">Endoplasmic reticulum</keyword>
<dbReference type="InterPro" id="IPR002401">
    <property type="entry name" value="Cyt_P450_E_grp-I"/>
</dbReference>
<evidence type="ECO:0000256" key="12">
    <source>
        <dbReference type="ARBA" id="ARBA00023136"/>
    </source>
</evidence>
<evidence type="ECO:0000256" key="2">
    <source>
        <dbReference type="ARBA" id="ARBA00004174"/>
    </source>
</evidence>
<keyword evidence="12" id="KW-0472">Membrane</keyword>
<evidence type="ECO:0000256" key="13">
    <source>
        <dbReference type="PIRSR" id="PIRSR602401-1"/>
    </source>
</evidence>
<dbReference type="GO" id="GO:0020037">
    <property type="term" value="F:heme binding"/>
    <property type="evidence" value="ECO:0007669"/>
    <property type="project" value="InterPro"/>
</dbReference>
<dbReference type="GO" id="GO:0005506">
    <property type="term" value="F:iron ion binding"/>
    <property type="evidence" value="ECO:0007669"/>
    <property type="project" value="InterPro"/>
</dbReference>
<evidence type="ECO:0000256" key="1">
    <source>
        <dbReference type="ARBA" id="ARBA00001971"/>
    </source>
</evidence>
<dbReference type="GO" id="GO:0016705">
    <property type="term" value="F:oxidoreductase activity, acting on paired donors, with incorporation or reduction of molecular oxygen"/>
    <property type="evidence" value="ECO:0007669"/>
    <property type="project" value="InterPro"/>
</dbReference>
<dbReference type="InterPro" id="IPR017972">
    <property type="entry name" value="Cyt_P450_CS"/>
</dbReference>
<keyword evidence="16" id="KW-1185">Reference proteome</keyword>
<keyword evidence="11 14" id="KW-0503">Monooxygenase</keyword>
<feature type="binding site" description="axial binding residue" evidence="13">
    <location>
        <position position="458"/>
    </location>
    <ligand>
        <name>heme</name>
        <dbReference type="ChEBI" id="CHEBI:30413"/>
    </ligand>
    <ligandPart>
        <name>Fe</name>
        <dbReference type="ChEBI" id="CHEBI:18248"/>
    </ligandPart>
</feature>
<evidence type="ECO:0000256" key="6">
    <source>
        <dbReference type="ARBA" id="ARBA00022723"/>
    </source>
</evidence>
<dbReference type="PANTHER" id="PTHR24292:SF54">
    <property type="entry name" value="CYP9F3-RELATED"/>
    <property type="match status" value="1"/>
</dbReference>
<sequence>MSWLMYIAIAAFSLLALAYYKIKKIFRYYKDRNIPYVEPSVPLGSDPGFAFFRKHVVDSWNDIYKKLEGNPIGGFFMSITPILMIRDPEYVQQVLISSFDHFFDRNFLIDEEVNPLDAHLFFLRGNKWRYLRNKLSPIFSGVKLRWMFEEIEKCGVAFVDCFDKLADGKDRDVLEELTRYATDVIGSCAFGLEGDSLTNPDSKLRQIGKGLFDTTTINWTQIVILLQFSFPSLFHWLKVRSLPRDMEKYFCSTIGGVLEHRRKTGIKRKDFVELLLQLKEKEVVKIDANDVDEKEDNSQQNDEIEKFEITDRLLMAQSFVFFVAGFETTSRTLHYLIYQLALHPEIQERARQEVLAVKEKHGQFSYDALKDLKFLDNCISETLRIYPPVGMVNRECTKDFTFQDGSSIKRGEQILIPTFSIHRDPKYYPEPMKYNPDRFDSSPQRGTYLPFGDGPRICIGKRFALVEIKIAMSRLLERYSFETSTSNKEPVELNPWTDFVTPKNGLFVKIQKLNGCK</sequence>
<evidence type="ECO:0000256" key="10">
    <source>
        <dbReference type="ARBA" id="ARBA00023004"/>
    </source>
</evidence>
<dbReference type="InterPro" id="IPR001128">
    <property type="entry name" value="Cyt_P450"/>
</dbReference>
<dbReference type="AlphaFoldDB" id="A0A9P0H226"/>
<dbReference type="Gene3D" id="1.10.630.10">
    <property type="entry name" value="Cytochrome P450"/>
    <property type="match status" value="1"/>
</dbReference>
<keyword evidence="5 13" id="KW-0349">Heme</keyword>
<dbReference type="InterPro" id="IPR050476">
    <property type="entry name" value="Insect_CytP450_Detox"/>
</dbReference>
<evidence type="ECO:0000256" key="14">
    <source>
        <dbReference type="RuleBase" id="RU000461"/>
    </source>
</evidence>
<dbReference type="GO" id="GO:0005789">
    <property type="term" value="C:endoplasmic reticulum membrane"/>
    <property type="evidence" value="ECO:0007669"/>
    <property type="project" value="UniProtKB-SubCell"/>
</dbReference>
<comment type="cofactor">
    <cofactor evidence="1 13">
        <name>heme</name>
        <dbReference type="ChEBI" id="CHEBI:30413"/>
    </cofactor>
</comment>
<evidence type="ECO:0000256" key="7">
    <source>
        <dbReference type="ARBA" id="ARBA00022824"/>
    </source>
</evidence>
<dbReference type="PANTHER" id="PTHR24292">
    <property type="entry name" value="CYTOCHROME P450"/>
    <property type="match status" value="1"/>
</dbReference>
<accession>A0A9P0H226</accession>
<dbReference type="EMBL" id="OV725077">
    <property type="protein sequence ID" value="CAH1392176.1"/>
    <property type="molecule type" value="Genomic_DNA"/>
</dbReference>
<reference evidence="15" key="1">
    <citation type="submission" date="2022-01" db="EMBL/GenBank/DDBJ databases">
        <authorList>
            <person name="King R."/>
        </authorList>
    </citation>
    <scope>NUCLEOTIDE SEQUENCE</scope>
</reference>
<dbReference type="SUPFAM" id="SSF48264">
    <property type="entry name" value="Cytochrome P450"/>
    <property type="match status" value="1"/>
</dbReference>
<evidence type="ECO:0000256" key="4">
    <source>
        <dbReference type="ARBA" id="ARBA00010617"/>
    </source>
</evidence>
<evidence type="ECO:0000256" key="5">
    <source>
        <dbReference type="ARBA" id="ARBA00022617"/>
    </source>
</evidence>
<keyword evidence="9 14" id="KW-0560">Oxidoreductase</keyword>